<dbReference type="Proteomes" id="UP000035352">
    <property type="component" value="Chromosome"/>
</dbReference>
<reference evidence="2 3" key="1">
    <citation type="submission" date="2015-05" db="EMBL/GenBank/DDBJ databases">
        <authorList>
            <person name="Tang B."/>
            <person name="Yu Y."/>
        </authorList>
    </citation>
    <scope>NUCLEOTIDE SEQUENCE [LARGE SCALE GENOMIC DNA]</scope>
    <source>
        <strain evidence="2 3">DSM 7029</strain>
    </source>
</reference>
<dbReference type="STRING" id="413882.AAW51_5273"/>
<feature type="chain" id="PRO_5002551873" evidence="1">
    <location>
        <begin position="22"/>
        <end position="137"/>
    </location>
</feature>
<organism evidence="2 3">
    <name type="scientific">Caldimonas brevitalea</name>
    <dbReference type="NCBI Taxonomy" id="413882"/>
    <lineage>
        <taxon>Bacteria</taxon>
        <taxon>Pseudomonadati</taxon>
        <taxon>Pseudomonadota</taxon>
        <taxon>Betaproteobacteria</taxon>
        <taxon>Burkholderiales</taxon>
        <taxon>Sphaerotilaceae</taxon>
        <taxon>Caldimonas</taxon>
    </lineage>
</organism>
<keyword evidence="3" id="KW-1185">Reference proteome</keyword>
<feature type="signal peptide" evidence="1">
    <location>
        <begin position="1"/>
        <end position="21"/>
    </location>
</feature>
<evidence type="ECO:0000256" key="1">
    <source>
        <dbReference type="SAM" id="SignalP"/>
    </source>
</evidence>
<dbReference type="AlphaFoldDB" id="A0A0G3BRB3"/>
<dbReference type="OrthoDB" id="9033782at2"/>
<keyword evidence="1" id="KW-0732">Signal</keyword>
<accession>A0A0G3BRB3</accession>
<name>A0A0G3BRB3_9BURK</name>
<evidence type="ECO:0000313" key="3">
    <source>
        <dbReference type="Proteomes" id="UP000035352"/>
    </source>
</evidence>
<dbReference type="PATRIC" id="fig|413882.6.peg.5515"/>
<dbReference type="InterPro" id="IPR032032">
    <property type="entry name" value="Tai4"/>
</dbReference>
<dbReference type="RefSeq" id="WP_047196983.1">
    <property type="nucleotide sequence ID" value="NZ_CP011371.1"/>
</dbReference>
<evidence type="ECO:0000313" key="2">
    <source>
        <dbReference type="EMBL" id="AKJ31964.1"/>
    </source>
</evidence>
<dbReference type="Gene3D" id="1.20.120.1620">
    <property type="match status" value="1"/>
</dbReference>
<protein>
    <submittedName>
        <fullName evidence="2">Uncharacterized protein</fullName>
    </submittedName>
</protein>
<dbReference type="InterPro" id="IPR038314">
    <property type="entry name" value="T6SS_sf"/>
</dbReference>
<gene>
    <name evidence="2" type="ORF">AAW51_5273</name>
</gene>
<dbReference type="EMBL" id="CP011371">
    <property type="protein sequence ID" value="AKJ31964.1"/>
    <property type="molecule type" value="Genomic_DNA"/>
</dbReference>
<dbReference type="Pfam" id="PF16695">
    <property type="entry name" value="Tai4"/>
    <property type="match status" value="1"/>
</dbReference>
<proteinExistence type="predicted"/>
<dbReference type="KEGG" id="pbh:AAW51_5273"/>
<sequence>MKSALIAVSLVLLTLGHLARADESDRAQYSRSMTETYNQKTLLKNWALSVCLAKISKDPAAKADANATASAYLEFGQQPIEAYDALRDLADRYANRKYGGAVESEFNTMKCIDLFHSKELDQLASKLAKNGRKPTAP</sequence>